<proteinExistence type="predicted"/>
<sequence length="158" mass="16900">MAEESKVRAALVLLRQAGCMDLLREEALAPGRLARRALAGVAAAVAVCSPPHAGAEWQVRGVGRLAGGIELKGVAGAGKRRARRRARGFQGLPLGLGAPRLRLGAVERSTASGKARRERRDSPGQEGQGRVRRLRGLARVNGKGKWQYRAKLGLWAQQ</sequence>
<evidence type="ECO:0000313" key="2">
    <source>
        <dbReference type="EMBL" id="KAJ1117579.1"/>
    </source>
</evidence>
<dbReference type="AlphaFoldDB" id="A0AAV7NRC2"/>
<comment type="caution">
    <text evidence="2">The sequence shown here is derived from an EMBL/GenBank/DDBJ whole genome shotgun (WGS) entry which is preliminary data.</text>
</comment>
<feature type="region of interest" description="Disordered" evidence="1">
    <location>
        <begin position="107"/>
        <end position="134"/>
    </location>
</feature>
<evidence type="ECO:0000313" key="3">
    <source>
        <dbReference type="Proteomes" id="UP001066276"/>
    </source>
</evidence>
<organism evidence="2 3">
    <name type="scientific">Pleurodeles waltl</name>
    <name type="common">Iberian ribbed newt</name>
    <dbReference type="NCBI Taxonomy" id="8319"/>
    <lineage>
        <taxon>Eukaryota</taxon>
        <taxon>Metazoa</taxon>
        <taxon>Chordata</taxon>
        <taxon>Craniata</taxon>
        <taxon>Vertebrata</taxon>
        <taxon>Euteleostomi</taxon>
        <taxon>Amphibia</taxon>
        <taxon>Batrachia</taxon>
        <taxon>Caudata</taxon>
        <taxon>Salamandroidea</taxon>
        <taxon>Salamandridae</taxon>
        <taxon>Pleurodelinae</taxon>
        <taxon>Pleurodeles</taxon>
    </lineage>
</organism>
<evidence type="ECO:0000256" key="1">
    <source>
        <dbReference type="SAM" id="MobiDB-lite"/>
    </source>
</evidence>
<gene>
    <name evidence="2" type="ORF">NDU88_005777</name>
</gene>
<reference evidence="2" key="1">
    <citation type="journal article" date="2022" name="bioRxiv">
        <title>Sequencing and chromosome-scale assembly of the giantPleurodeles waltlgenome.</title>
        <authorList>
            <person name="Brown T."/>
            <person name="Elewa A."/>
            <person name="Iarovenko S."/>
            <person name="Subramanian E."/>
            <person name="Araus A.J."/>
            <person name="Petzold A."/>
            <person name="Susuki M."/>
            <person name="Suzuki K.-i.T."/>
            <person name="Hayashi T."/>
            <person name="Toyoda A."/>
            <person name="Oliveira C."/>
            <person name="Osipova E."/>
            <person name="Leigh N.D."/>
            <person name="Simon A."/>
            <person name="Yun M.H."/>
        </authorList>
    </citation>
    <scope>NUCLEOTIDE SEQUENCE</scope>
    <source>
        <strain evidence="2">20211129_DDA</strain>
        <tissue evidence="2">Liver</tissue>
    </source>
</reference>
<accession>A0AAV7NRC2</accession>
<keyword evidence="3" id="KW-1185">Reference proteome</keyword>
<name>A0AAV7NRC2_PLEWA</name>
<protein>
    <submittedName>
        <fullName evidence="2">Uncharacterized protein</fullName>
    </submittedName>
</protein>
<dbReference type="Proteomes" id="UP001066276">
    <property type="component" value="Chromosome 8"/>
</dbReference>
<dbReference type="EMBL" id="JANPWB010000012">
    <property type="protein sequence ID" value="KAJ1117579.1"/>
    <property type="molecule type" value="Genomic_DNA"/>
</dbReference>